<evidence type="ECO:0000313" key="8">
    <source>
        <dbReference type="EMBL" id="WIM89294.1"/>
    </source>
</evidence>
<accession>A0ABY8W2R4</accession>
<dbReference type="Proteomes" id="UP001236585">
    <property type="component" value="Chromosome"/>
</dbReference>
<organism evidence="8 9">
    <name type="scientific">Candidatus Mycobacterium wuenschmannii</name>
    <dbReference type="NCBI Taxonomy" id="3027808"/>
    <lineage>
        <taxon>Bacteria</taxon>
        <taxon>Bacillati</taxon>
        <taxon>Actinomycetota</taxon>
        <taxon>Actinomycetes</taxon>
        <taxon>Mycobacteriales</taxon>
        <taxon>Mycobacteriaceae</taxon>
        <taxon>Mycobacterium</taxon>
    </lineage>
</organism>
<keyword evidence="3" id="KW-1003">Cell membrane</keyword>
<dbReference type="InterPro" id="IPR008693">
    <property type="entry name" value="MmpS"/>
</dbReference>
<dbReference type="Pfam" id="PF05423">
    <property type="entry name" value="Mycobact_memb"/>
    <property type="match status" value="1"/>
</dbReference>
<evidence type="ECO:0000256" key="1">
    <source>
        <dbReference type="ARBA" id="ARBA00004236"/>
    </source>
</evidence>
<name>A0ABY8W2R4_9MYCO</name>
<gene>
    <name evidence="8" type="ORF">PT015_07570</name>
</gene>
<dbReference type="InterPro" id="IPR038468">
    <property type="entry name" value="MmpS_C"/>
</dbReference>
<keyword evidence="6" id="KW-0472">Membrane</keyword>
<reference evidence="8 9" key="1">
    <citation type="journal article" date="2023" name="Microbiol. Resour. Announc.">
        <title>Complete Genome Sequence of Mycobacterium wuenschmanii, a novel Nontuberculous Mycobacterium Isolated from a captive population of Amazon Milk Frogs.</title>
        <authorList>
            <person name="Hicks J."/>
            <person name="Zeineldin M."/>
            <person name="Ward H."/>
            <person name="Wuenschmann A."/>
            <person name="Camp P."/>
            <person name="Farrell D."/>
            <person name="Lehman K."/>
            <person name="Thacker T."/>
            <person name="Cuthbert E."/>
        </authorList>
    </citation>
    <scope>NUCLEOTIDE SEQUENCE [LARGE SCALE GENOMIC DNA]</scope>
    <source>
        <strain evidence="8 9">Wuenschmanii</strain>
    </source>
</reference>
<dbReference type="Gene3D" id="2.60.40.2880">
    <property type="entry name" value="MmpS1-5, C-terminal soluble domain"/>
    <property type="match status" value="1"/>
</dbReference>
<protein>
    <submittedName>
        <fullName evidence="8">MmpS family transport accessory protein</fullName>
    </submittedName>
</protein>
<evidence type="ECO:0000256" key="2">
    <source>
        <dbReference type="ARBA" id="ARBA00007531"/>
    </source>
</evidence>
<dbReference type="RefSeq" id="WP_285190018.1">
    <property type="nucleotide sequence ID" value="NZ_CP126981.1"/>
</dbReference>
<feature type="signal peptide" evidence="7">
    <location>
        <begin position="1"/>
        <end position="26"/>
    </location>
</feature>
<sequence length="116" mass="11867">MTSKSIFVATLTAFVATVGLGGAAHADPPTQVTYELTGSSPVADYISYQTDTGVVGQVQQTHVPLPWKGQFSFVGNPVAVISAQSPGSITCTIKIDGKVVNQATANGAPARTVCSN</sequence>
<evidence type="ECO:0000256" key="6">
    <source>
        <dbReference type="ARBA" id="ARBA00023136"/>
    </source>
</evidence>
<comment type="subcellular location">
    <subcellularLocation>
        <location evidence="1">Cell membrane</location>
    </subcellularLocation>
</comment>
<evidence type="ECO:0000256" key="7">
    <source>
        <dbReference type="SAM" id="SignalP"/>
    </source>
</evidence>
<keyword evidence="4" id="KW-0812">Transmembrane</keyword>
<keyword evidence="5" id="KW-1133">Transmembrane helix</keyword>
<evidence type="ECO:0000313" key="9">
    <source>
        <dbReference type="Proteomes" id="UP001236585"/>
    </source>
</evidence>
<keyword evidence="7" id="KW-0732">Signal</keyword>
<evidence type="ECO:0000256" key="4">
    <source>
        <dbReference type="ARBA" id="ARBA00022692"/>
    </source>
</evidence>
<comment type="similarity">
    <text evidence="2">Belongs to the MmpS family.</text>
</comment>
<dbReference type="EMBL" id="CP126981">
    <property type="protein sequence ID" value="WIM89294.1"/>
    <property type="molecule type" value="Genomic_DNA"/>
</dbReference>
<evidence type="ECO:0000256" key="5">
    <source>
        <dbReference type="ARBA" id="ARBA00022989"/>
    </source>
</evidence>
<evidence type="ECO:0000256" key="3">
    <source>
        <dbReference type="ARBA" id="ARBA00022475"/>
    </source>
</evidence>
<proteinExistence type="inferred from homology"/>
<keyword evidence="9" id="KW-1185">Reference proteome</keyword>
<feature type="chain" id="PRO_5045190597" evidence="7">
    <location>
        <begin position="27"/>
        <end position="116"/>
    </location>
</feature>